<name>A0ABZ0SDL5_9GAMM</name>
<reference evidence="2 3" key="1">
    <citation type="journal article" date="2023" name="Microorganisms">
        <title>Thiorhodovibrio frisius and Trv. litoralis spp. nov., Two Novel Members from a Clade of Fastidious Purple Sulfur Bacteria That Exhibit Unique Red-Shifted Light-Harvesting Capabilities.</title>
        <authorList>
            <person name="Methner A."/>
            <person name="Kuzyk S.B."/>
            <person name="Petersen J."/>
            <person name="Bauer S."/>
            <person name="Brinkmann H."/>
            <person name="Sichau K."/>
            <person name="Wanner G."/>
            <person name="Wolf J."/>
            <person name="Neumann-Schaal M."/>
            <person name="Henke P."/>
            <person name="Tank M."/>
            <person name="Sproer C."/>
            <person name="Bunk B."/>
            <person name="Overmann J."/>
        </authorList>
    </citation>
    <scope>NUCLEOTIDE SEQUENCE [LARGE SCALE GENOMIC DNA]</scope>
    <source>
        <strain evidence="2 3">DSM 6702</strain>
    </source>
</reference>
<protein>
    <recommendedName>
        <fullName evidence="1">AAA domain-containing protein</fullName>
    </recommendedName>
</protein>
<organism evidence="2 3">
    <name type="scientific">Thiorhodovibrio winogradskyi</name>
    <dbReference type="NCBI Taxonomy" id="77007"/>
    <lineage>
        <taxon>Bacteria</taxon>
        <taxon>Pseudomonadati</taxon>
        <taxon>Pseudomonadota</taxon>
        <taxon>Gammaproteobacteria</taxon>
        <taxon>Chromatiales</taxon>
        <taxon>Chromatiaceae</taxon>
        <taxon>Thiorhodovibrio</taxon>
    </lineage>
</organism>
<accession>A0ABZ0SDL5</accession>
<feature type="domain" description="AAA" evidence="1">
    <location>
        <begin position="55"/>
        <end position="113"/>
    </location>
</feature>
<gene>
    <name evidence="2" type="ORF">Thiowin_03270</name>
</gene>
<dbReference type="EMBL" id="CP121472">
    <property type="protein sequence ID" value="WPL18211.1"/>
    <property type="molecule type" value="Genomic_DNA"/>
</dbReference>
<dbReference type="RefSeq" id="WP_328983987.1">
    <property type="nucleotide sequence ID" value="NZ_CP121472.1"/>
</dbReference>
<proteinExistence type="predicted"/>
<evidence type="ECO:0000259" key="1">
    <source>
        <dbReference type="Pfam" id="PF13173"/>
    </source>
</evidence>
<dbReference type="InterPro" id="IPR041682">
    <property type="entry name" value="AAA_14"/>
</dbReference>
<dbReference type="InterPro" id="IPR027417">
    <property type="entry name" value="P-loop_NTPase"/>
</dbReference>
<dbReference type="PANTHER" id="PTHR33295">
    <property type="entry name" value="ATPASE"/>
    <property type="match status" value="1"/>
</dbReference>
<sequence length="158" mass="17784">MASQLDIPIQEVQRRLGADNPWWRAGAGIDQVEAAWPRRAYFPHFCQLALSLDVRRAVVLIGPRRVGKTVMLKHLVQRLLDDGVAGTDILYASLDTPLYSGRSLESMVRLFNTTQGHADEVTTRTLSQHLQINETLIDVVPVALHCYTIAKNLLRSRK</sequence>
<dbReference type="Gene3D" id="3.40.50.300">
    <property type="entry name" value="P-loop containing nucleotide triphosphate hydrolases"/>
    <property type="match status" value="1"/>
</dbReference>
<dbReference type="SUPFAM" id="SSF52540">
    <property type="entry name" value="P-loop containing nucleoside triphosphate hydrolases"/>
    <property type="match status" value="1"/>
</dbReference>
<keyword evidence="3" id="KW-1185">Reference proteome</keyword>
<evidence type="ECO:0000313" key="2">
    <source>
        <dbReference type="EMBL" id="WPL18211.1"/>
    </source>
</evidence>
<dbReference type="Proteomes" id="UP001432180">
    <property type="component" value="Chromosome"/>
</dbReference>
<dbReference type="PANTHER" id="PTHR33295:SF18">
    <property type="entry name" value="AAA+ ATPASE DOMAIN-CONTAINING PROTEIN"/>
    <property type="match status" value="1"/>
</dbReference>
<evidence type="ECO:0000313" key="3">
    <source>
        <dbReference type="Proteomes" id="UP001432180"/>
    </source>
</evidence>
<dbReference type="Pfam" id="PF13173">
    <property type="entry name" value="AAA_14"/>
    <property type="match status" value="1"/>
</dbReference>